<reference evidence="2" key="1">
    <citation type="submission" date="2018-09" db="EMBL/GenBank/DDBJ databases">
        <authorList>
            <person name="Livingstone P.G."/>
            <person name="Whitworth D.E."/>
        </authorList>
    </citation>
    <scope>NUCLEOTIDE SEQUENCE [LARGE SCALE GENOMIC DNA]</scope>
    <source>
        <strain evidence="2">CA054A</strain>
    </source>
</reference>
<dbReference type="EMBL" id="RAVZ01000678">
    <property type="protein sequence ID" value="RKG66636.1"/>
    <property type="molecule type" value="Genomic_DNA"/>
</dbReference>
<proteinExistence type="predicted"/>
<organism evidence="1 2">
    <name type="scientific">Corallococcus terminator</name>
    <dbReference type="NCBI Taxonomy" id="2316733"/>
    <lineage>
        <taxon>Bacteria</taxon>
        <taxon>Pseudomonadati</taxon>
        <taxon>Myxococcota</taxon>
        <taxon>Myxococcia</taxon>
        <taxon>Myxococcales</taxon>
        <taxon>Cystobacterineae</taxon>
        <taxon>Myxococcaceae</taxon>
        <taxon>Corallococcus</taxon>
    </lineage>
</organism>
<dbReference type="AlphaFoldDB" id="A0A3A8H8P6"/>
<name>A0A3A8H8P6_9BACT</name>
<comment type="caution">
    <text evidence="1">The sequence shown here is derived from an EMBL/GenBank/DDBJ whole genome shotgun (WGS) entry which is preliminary data.</text>
</comment>
<feature type="non-terminal residue" evidence="1">
    <location>
        <position position="87"/>
    </location>
</feature>
<sequence length="87" mass="9133">MTTSRLLGGKKFSVLMTLYDSSGHAVPASGRTWELLGQPNCKATAALTAAHFFRNAPRVLLEASGRGAEETGGLSTMGALFTAELSF</sequence>
<evidence type="ECO:0000313" key="2">
    <source>
        <dbReference type="Proteomes" id="UP000268094"/>
    </source>
</evidence>
<protein>
    <submittedName>
        <fullName evidence="1">Uncharacterized protein</fullName>
    </submittedName>
</protein>
<gene>
    <name evidence="1" type="ORF">D7V88_41460</name>
</gene>
<dbReference type="Proteomes" id="UP000268094">
    <property type="component" value="Unassembled WGS sequence"/>
</dbReference>
<keyword evidence="2" id="KW-1185">Reference proteome</keyword>
<evidence type="ECO:0000313" key="1">
    <source>
        <dbReference type="EMBL" id="RKG66636.1"/>
    </source>
</evidence>
<accession>A0A3A8H8P6</accession>